<feature type="non-terminal residue" evidence="1">
    <location>
        <position position="149"/>
    </location>
</feature>
<dbReference type="AlphaFoldDB" id="A0A0F8WG05"/>
<comment type="caution">
    <text evidence="1">The sequence shown here is derived from an EMBL/GenBank/DDBJ whole genome shotgun (WGS) entry which is preliminary data.</text>
</comment>
<accession>A0A0F8WG05</accession>
<dbReference type="Gene3D" id="3.40.50.300">
    <property type="entry name" value="P-loop containing nucleotide triphosphate hydrolases"/>
    <property type="match status" value="1"/>
</dbReference>
<evidence type="ECO:0008006" key="2">
    <source>
        <dbReference type="Google" id="ProtNLM"/>
    </source>
</evidence>
<protein>
    <recommendedName>
        <fullName evidence="2">Terminase large subunit gp17-like C-terminal domain-containing protein</fullName>
    </recommendedName>
</protein>
<name>A0A0F8WG05_9ZZZZ</name>
<evidence type="ECO:0000313" key="1">
    <source>
        <dbReference type="EMBL" id="KKK47115.1"/>
    </source>
</evidence>
<sequence length="149" mass="16728">MAVEAFIAGYRVLYTAPTAEQVGAFWSEVTNALAPLVNIGYLKKNESENFIELPGTIQRIKAKTAWNADSLRGDWADLLIMDEYQLTNEDAWGVVGMPMLMDRNGVALFIYTPPSLRSTGISKARDPRHAAKLFKYAETHEGWQAFHFT</sequence>
<gene>
    <name evidence="1" type="ORF">LCGC14_3158460</name>
</gene>
<reference evidence="1" key="1">
    <citation type="journal article" date="2015" name="Nature">
        <title>Complex archaea that bridge the gap between prokaryotes and eukaryotes.</title>
        <authorList>
            <person name="Spang A."/>
            <person name="Saw J.H."/>
            <person name="Jorgensen S.L."/>
            <person name="Zaremba-Niedzwiedzka K."/>
            <person name="Martijn J."/>
            <person name="Lind A.E."/>
            <person name="van Eijk R."/>
            <person name="Schleper C."/>
            <person name="Guy L."/>
            <person name="Ettema T.J."/>
        </authorList>
    </citation>
    <scope>NUCLEOTIDE SEQUENCE</scope>
</reference>
<proteinExistence type="predicted"/>
<organism evidence="1">
    <name type="scientific">marine sediment metagenome</name>
    <dbReference type="NCBI Taxonomy" id="412755"/>
    <lineage>
        <taxon>unclassified sequences</taxon>
        <taxon>metagenomes</taxon>
        <taxon>ecological metagenomes</taxon>
    </lineage>
</organism>
<dbReference type="InterPro" id="IPR027417">
    <property type="entry name" value="P-loop_NTPase"/>
</dbReference>
<dbReference type="EMBL" id="LAZR01069743">
    <property type="protein sequence ID" value="KKK47115.1"/>
    <property type="molecule type" value="Genomic_DNA"/>
</dbReference>